<dbReference type="InterPro" id="IPR035897">
    <property type="entry name" value="Toll_tir_struct_dom_sf"/>
</dbReference>
<dbReference type="SUPFAM" id="SSF52200">
    <property type="entry name" value="Toll/Interleukin receptor TIR domain"/>
    <property type="match status" value="1"/>
</dbReference>
<organism evidence="2 3">
    <name type="scientific">Clostridium botulinum</name>
    <dbReference type="NCBI Taxonomy" id="1491"/>
    <lineage>
        <taxon>Bacteria</taxon>
        <taxon>Bacillati</taxon>
        <taxon>Bacillota</taxon>
        <taxon>Clostridia</taxon>
        <taxon>Eubacteriales</taxon>
        <taxon>Clostridiaceae</taxon>
        <taxon>Clostridium</taxon>
    </lineage>
</organism>
<feature type="domain" description="TIR" evidence="1">
    <location>
        <begin position="12"/>
        <end position="121"/>
    </location>
</feature>
<comment type="caution">
    <text evidence="2">The sequence shown here is derived from an EMBL/GenBank/DDBJ whole genome shotgun (WGS) entry which is preliminary data.</text>
</comment>
<sequence>MKEDENMYKPTIFFSHSSLDSSTILPIKNRITAITANVLDIFMSSDGQSIPFGHNWVHKIEEGLNNAQIMFVFVTPTSIDSAWIYFEAGFAYSKNIEVIPVGIGVNIGQLKAPLNLLQGFDIISADSLNNFITVINRKFDLKFSEAFTEADYKAVFSSVTESSLSLKLSDIFTYIKYEMCSQYYDSTNNKNIIRYDIDKYFSDIKDYLDSQNIQYAAYHKKILVGGIQIEIEGEEKEPTNGYPNQNHRLIIKLSTQNFAKSFNLLKEVVLKAGICNEWMGMEFYFNKTYDCLNDEAAISSVISDNEDIFTYVKGNVGTYKYKEKFHLWIRNKKELDSCKTNLHIIGISFKVAEVDAEGVLDLIEEMRQCHLIFKLKESGNN</sequence>
<dbReference type="AlphaFoldDB" id="A0A846JPI0"/>
<reference evidence="2 3" key="1">
    <citation type="submission" date="2019-04" db="EMBL/GenBank/DDBJ databases">
        <title>Genome sequencing of Clostridium botulinum Groups I-IV and Clostridium butyricum.</title>
        <authorList>
            <person name="Brunt J."/>
            <person name="Van Vliet A.H.M."/>
            <person name="Stringer S.C."/>
            <person name="Carter A.T."/>
            <person name="Peck M.W."/>
        </authorList>
    </citation>
    <scope>NUCLEOTIDE SEQUENCE [LARGE SCALE GENOMIC DNA]</scope>
    <source>
        <strain evidence="2 3">CB-K-33E</strain>
    </source>
</reference>
<evidence type="ECO:0000313" key="3">
    <source>
        <dbReference type="Proteomes" id="UP000473681"/>
    </source>
</evidence>
<dbReference type="GO" id="GO:0007165">
    <property type="term" value="P:signal transduction"/>
    <property type="evidence" value="ECO:0007669"/>
    <property type="project" value="InterPro"/>
</dbReference>
<dbReference type="InterPro" id="IPR000157">
    <property type="entry name" value="TIR_dom"/>
</dbReference>
<evidence type="ECO:0000259" key="1">
    <source>
        <dbReference type="Pfam" id="PF13676"/>
    </source>
</evidence>
<name>A0A846JPI0_CLOBO</name>
<dbReference type="Pfam" id="PF13676">
    <property type="entry name" value="TIR_2"/>
    <property type="match status" value="1"/>
</dbReference>
<dbReference type="Proteomes" id="UP000473681">
    <property type="component" value="Unassembled WGS sequence"/>
</dbReference>
<evidence type="ECO:0000313" key="2">
    <source>
        <dbReference type="EMBL" id="NFN34709.1"/>
    </source>
</evidence>
<dbReference type="EMBL" id="SWVK01000006">
    <property type="protein sequence ID" value="NFN34709.1"/>
    <property type="molecule type" value="Genomic_DNA"/>
</dbReference>
<accession>A0A846JPI0</accession>
<dbReference type="Gene3D" id="3.40.50.10140">
    <property type="entry name" value="Toll/interleukin-1 receptor homology (TIR) domain"/>
    <property type="match status" value="1"/>
</dbReference>
<proteinExistence type="predicted"/>
<protein>
    <submittedName>
        <fullName evidence="2">Toll/interleukin-1 receptor domain-containing protein</fullName>
    </submittedName>
</protein>
<gene>
    <name evidence="2" type="ORF">FDB51_06070</name>
</gene>
<keyword evidence="2" id="KW-0675">Receptor</keyword>